<gene>
    <name evidence="9" type="ORF">HNP82_001963</name>
</gene>
<evidence type="ECO:0000313" key="10">
    <source>
        <dbReference type="Proteomes" id="UP000543642"/>
    </source>
</evidence>
<accession>A0A7W8HAC6</accession>
<dbReference type="EMBL" id="JACHFW010000007">
    <property type="protein sequence ID" value="MBB5264824.1"/>
    <property type="molecule type" value="Genomic_DNA"/>
</dbReference>
<evidence type="ECO:0000256" key="2">
    <source>
        <dbReference type="ARBA" id="ARBA00006464"/>
    </source>
</evidence>
<comment type="similarity">
    <text evidence="2">Belongs to the bacterial sugar transferase family.</text>
</comment>
<keyword evidence="6 7" id="KW-0472">Membrane</keyword>
<evidence type="ECO:0000313" key="9">
    <source>
        <dbReference type="EMBL" id="MBB5264824.1"/>
    </source>
</evidence>
<feature type="transmembrane region" description="Helical" evidence="7">
    <location>
        <begin position="77"/>
        <end position="99"/>
    </location>
</feature>
<reference evidence="9 10" key="1">
    <citation type="submission" date="2020-08" db="EMBL/GenBank/DDBJ databases">
        <title>Genomic Encyclopedia of Type Strains, Phase IV (KMG-IV): sequencing the most valuable type-strain genomes for metagenomic binning, comparative biology and taxonomic classification.</title>
        <authorList>
            <person name="Goeker M."/>
        </authorList>
    </citation>
    <scope>NUCLEOTIDE SEQUENCE [LARGE SCALE GENOMIC DNA]</scope>
    <source>
        <strain evidence="9 10">DSM 106146</strain>
    </source>
</reference>
<feature type="transmembrane region" description="Helical" evidence="7">
    <location>
        <begin position="46"/>
        <end position="65"/>
    </location>
</feature>
<evidence type="ECO:0000256" key="7">
    <source>
        <dbReference type="SAM" id="Phobius"/>
    </source>
</evidence>
<evidence type="ECO:0000256" key="5">
    <source>
        <dbReference type="ARBA" id="ARBA00022989"/>
    </source>
</evidence>
<dbReference type="Proteomes" id="UP000543642">
    <property type="component" value="Unassembled WGS sequence"/>
</dbReference>
<proteinExistence type="inferred from homology"/>
<keyword evidence="5 7" id="KW-1133">Transmembrane helix</keyword>
<dbReference type="NCBIfam" id="TIGR03025">
    <property type="entry name" value="EPS_sugtrans"/>
    <property type="match status" value="1"/>
</dbReference>
<evidence type="ECO:0000256" key="1">
    <source>
        <dbReference type="ARBA" id="ARBA00004141"/>
    </source>
</evidence>
<evidence type="ECO:0000259" key="8">
    <source>
        <dbReference type="Pfam" id="PF02397"/>
    </source>
</evidence>
<comment type="caution">
    <text evidence="9">The sequence shown here is derived from an EMBL/GenBank/DDBJ whole genome shotgun (WGS) entry which is preliminary data.</text>
</comment>
<dbReference type="GO" id="GO:0016780">
    <property type="term" value="F:phosphotransferase activity, for other substituted phosphate groups"/>
    <property type="evidence" value="ECO:0007669"/>
    <property type="project" value="TreeGrafter"/>
</dbReference>
<dbReference type="PANTHER" id="PTHR30576:SF0">
    <property type="entry name" value="UNDECAPRENYL-PHOSPHATE N-ACETYLGALACTOSAMINYL 1-PHOSPHATE TRANSFERASE-RELATED"/>
    <property type="match status" value="1"/>
</dbReference>
<keyword evidence="10" id="KW-1185">Reference proteome</keyword>
<sequence>MKKVIWTFRKSVIFLIKMVLYLALLGSFFFIMGIEDWQLLRPSRTAAITLVTFCLSGLGLTAAYGTFDIGQRKSKPIIASLGLAVVLTDLVTYIVLAIMNTNDANNRQFRFENIGLLLIVIVVQIWLVIIFTYAGNYIYFRMYAPERCCIVTESVQSLNEIAKAVSRFKKQYRICYARDYRSEKLYETILKCDTVFIYNVPVRERTEIMEYCYRNLRNVYISPEISDIVEINSKHVILDDISLISAPVKELSFEQKVVKRLMDIVLSLVALIISSPILLLCAVSIKLCDGGKIIFKQRRATKDGKVFQVYKFRTMRENVKNFSVVSDDDRITPVGKIMRKYRLDELPQFVNILKGEMSMVGPRPEMLENVYLYTKEYPEFSYRLRVKAGLTGYAQIAGKYNTSPKYKLVLDLMYIEKYSLVKDLKLLLQTLIVVFKPDSTEAFKDKEKVILSGLDKESNDWWGE</sequence>
<dbReference type="AlphaFoldDB" id="A0A7W8HAC6"/>
<dbReference type="InterPro" id="IPR017475">
    <property type="entry name" value="EPS_sugar_tfrase"/>
</dbReference>
<comment type="subcellular location">
    <subcellularLocation>
        <location evidence="1">Membrane</location>
        <topology evidence="1">Multi-pass membrane protein</topology>
    </subcellularLocation>
</comment>
<keyword evidence="4 7" id="KW-0812">Transmembrane</keyword>
<dbReference type="InterPro" id="IPR003362">
    <property type="entry name" value="Bact_transf"/>
</dbReference>
<feature type="domain" description="Bacterial sugar transferase" evidence="8">
    <location>
        <begin position="259"/>
        <end position="436"/>
    </location>
</feature>
<feature type="transmembrane region" description="Helical" evidence="7">
    <location>
        <begin position="12"/>
        <end position="34"/>
    </location>
</feature>
<keyword evidence="3 9" id="KW-0808">Transferase</keyword>
<evidence type="ECO:0000256" key="6">
    <source>
        <dbReference type="ARBA" id="ARBA00023136"/>
    </source>
</evidence>
<dbReference type="PANTHER" id="PTHR30576">
    <property type="entry name" value="COLANIC BIOSYNTHESIS UDP-GLUCOSE LIPID CARRIER TRANSFERASE"/>
    <property type="match status" value="1"/>
</dbReference>
<dbReference type="GO" id="GO:0016020">
    <property type="term" value="C:membrane"/>
    <property type="evidence" value="ECO:0007669"/>
    <property type="project" value="UniProtKB-SubCell"/>
</dbReference>
<evidence type="ECO:0000256" key="4">
    <source>
        <dbReference type="ARBA" id="ARBA00022692"/>
    </source>
</evidence>
<feature type="transmembrane region" description="Helical" evidence="7">
    <location>
        <begin position="114"/>
        <end position="134"/>
    </location>
</feature>
<dbReference type="Pfam" id="PF02397">
    <property type="entry name" value="Bac_transf"/>
    <property type="match status" value="1"/>
</dbReference>
<organism evidence="9 10">
    <name type="scientific">Catenibacillus scindens</name>
    <dbReference type="NCBI Taxonomy" id="673271"/>
    <lineage>
        <taxon>Bacteria</taxon>
        <taxon>Bacillati</taxon>
        <taxon>Bacillota</taxon>
        <taxon>Clostridia</taxon>
        <taxon>Lachnospirales</taxon>
        <taxon>Lachnospiraceae</taxon>
        <taxon>Catenibacillus</taxon>
    </lineage>
</organism>
<dbReference type="RefSeq" id="WP_207720598.1">
    <property type="nucleotide sequence ID" value="NZ_CAWVEG010000153.1"/>
</dbReference>
<feature type="transmembrane region" description="Helical" evidence="7">
    <location>
        <begin position="264"/>
        <end position="285"/>
    </location>
</feature>
<evidence type="ECO:0000256" key="3">
    <source>
        <dbReference type="ARBA" id="ARBA00022679"/>
    </source>
</evidence>
<name>A0A7W8HAC6_9FIRM</name>
<protein>
    <submittedName>
        <fullName evidence="9">Exopolysaccharide biosynthesis polyprenyl glycosylphosphotransferase</fullName>
    </submittedName>
</protein>